<dbReference type="AlphaFoldDB" id="A0A6P6XSE7"/>
<dbReference type="InParanoid" id="A0A6P6XSE7"/>
<evidence type="ECO:0000313" key="2">
    <source>
        <dbReference type="RefSeq" id="XP_027196387.1"/>
    </source>
</evidence>
<name>A0A6P6XSE7_DERPT</name>
<sequence>MKFLSTFLLLLAMFGIAFVNTKPNNDRNELIKKYEQLIQQAKDVLKKYSTIKNHQDYKMIEKQIRQLNELRESVHFNSDDDLQSDKQQYEIEKKKTEEMIEKLEQHKSSNANSSLTNNVKKFDKDKMIERCDVLLKQANDAFDKYKKTDDNDLIRKKLRQCVVDLAKLKSKIRYSHPTENLVIEESNLKSYEKKVPDLIEQLNNNPMKQ</sequence>
<accession>A0A6P6XSE7</accession>
<keyword evidence="1" id="KW-1185">Reference proteome</keyword>
<dbReference type="Proteomes" id="UP000515146">
    <property type="component" value="Unplaced"/>
</dbReference>
<reference evidence="2" key="1">
    <citation type="submission" date="2025-08" db="UniProtKB">
        <authorList>
            <consortium name="RefSeq"/>
        </authorList>
    </citation>
    <scope>IDENTIFICATION</scope>
    <source>
        <strain evidence="2">Airmid</strain>
    </source>
</reference>
<dbReference type="KEGG" id="dpte:113790883"/>
<organism evidence="1 2">
    <name type="scientific">Dermatophagoides pteronyssinus</name>
    <name type="common">European house dust mite</name>
    <dbReference type="NCBI Taxonomy" id="6956"/>
    <lineage>
        <taxon>Eukaryota</taxon>
        <taxon>Metazoa</taxon>
        <taxon>Ecdysozoa</taxon>
        <taxon>Arthropoda</taxon>
        <taxon>Chelicerata</taxon>
        <taxon>Arachnida</taxon>
        <taxon>Acari</taxon>
        <taxon>Acariformes</taxon>
        <taxon>Sarcoptiformes</taxon>
        <taxon>Astigmata</taxon>
        <taxon>Psoroptidia</taxon>
        <taxon>Analgoidea</taxon>
        <taxon>Pyroglyphidae</taxon>
        <taxon>Dermatophagoidinae</taxon>
        <taxon>Dermatophagoides</taxon>
    </lineage>
</organism>
<proteinExistence type="predicted"/>
<protein>
    <submittedName>
        <fullName evidence="2">Uncharacterized protein LOC113790883</fullName>
    </submittedName>
</protein>
<evidence type="ECO:0000313" key="1">
    <source>
        <dbReference type="Proteomes" id="UP000515146"/>
    </source>
</evidence>
<dbReference type="RefSeq" id="XP_027196387.1">
    <property type="nucleotide sequence ID" value="XM_027340586.1"/>
</dbReference>
<gene>
    <name evidence="2" type="primary">LOC113790883</name>
</gene>